<comment type="caution">
    <text evidence="2">The sequence shown here is derived from an EMBL/GenBank/DDBJ whole genome shotgun (WGS) entry which is preliminary data.</text>
</comment>
<evidence type="ECO:0000313" key="3">
    <source>
        <dbReference type="Proteomes" id="UP000235388"/>
    </source>
</evidence>
<dbReference type="STRING" id="200324.A0A2N5TWC1"/>
<proteinExistence type="predicted"/>
<dbReference type="OrthoDB" id="8068875at2759"/>
<feature type="region of interest" description="Disordered" evidence="1">
    <location>
        <begin position="50"/>
        <end position="79"/>
    </location>
</feature>
<gene>
    <name evidence="2" type="ORF">PCANC_21048</name>
</gene>
<dbReference type="AlphaFoldDB" id="A0A2N5TWC1"/>
<reference evidence="2 3" key="1">
    <citation type="submission" date="2017-11" db="EMBL/GenBank/DDBJ databases">
        <title>De novo assembly and phasing of dikaryotic genomes from two isolates of Puccinia coronata f. sp. avenae, the causal agent of oat crown rust.</title>
        <authorList>
            <person name="Miller M.E."/>
            <person name="Zhang Y."/>
            <person name="Omidvar V."/>
            <person name="Sperschneider J."/>
            <person name="Schwessinger B."/>
            <person name="Raley C."/>
            <person name="Palmer J.M."/>
            <person name="Garnica D."/>
            <person name="Upadhyaya N."/>
            <person name="Rathjen J."/>
            <person name="Taylor J.M."/>
            <person name="Park R.F."/>
            <person name="Dodds P.N."/>
            <person name="Hirsch C.D."/>
            <person name="Kianian S.F."/>
            <person name="Figueroa M."/>
        </authorList>
    </citation>
    <scope>NUCLEOTIDE SEQUENCE [LARGE SCALE GENOMIC DNA]</scope>
    <source>
        <strain evidence="2">12NC29</strain>
    </source>
</reference>
<protein>
    <submittedName>
        <fullName evidence="2">Uncharacterized protein</fullName>
    </submittedName>
</protein>
<organism evidence="2 3">
    <name type="scientific">Puccinia coronata f. sp. avenae</name>
    <dbReference type="NCBI Taxonomy" id="200324"/>
    <lineage>
        <taxon>Eukaryota</taxon>
        <taxon>Fungi</taxon>
        <taxon>Dikarya</taxon>
        <taxon>Basidiomycota</taxon>
        <taxon>Pucciniomycotina</taxon>
        <taxon>Pucciniomycetes</taxon>
        <taxon>Pucciniales</taxon>
        <taxon>Pucciniaceae</taxon>
        <taxon>Puccinia</taxon>
    </lineage>
</organism>
<dbReference type="EMBL" id="PGCJ01000398">
    <property type="protein sequence ID" value="PLW29803.1"/>
    <property type="molecule type" value="Genomic_DNA"/>
</dbReference>
<evidence type="ECO:0000313" key="2">
    <source>
        <dbReference type="EMBL" id="PLW29803.1"/>
    </source>
</evidence>
<evidence type="ECO:0000256" key="1">
    <source>
        <dbReference type="SAM" id="MobiDB-lite"/>
    </source>
</evidence>
<dbReference type="Proteomes" id="UP000235388">
    <property type="component" value="Unassembled WGS sequence"/>
</dbReference>
<accession>A0A2N5TWC1</accession>
<sequence length="119" mass="13098">MSGHFLTSPAKVYRTRITLRCLEALSLLVTSNDLVPIYFLTEQEVPVALHKRSAKKSKDSGPLNEAGAAPAVSETATHRGAAQATVISEPSLSLAAANKLMRSLRRLRKFQFWRHAVLE</sequence>
<keyword evidence="3" id="KW-1185">Reference proteome</keyword>
<name>A0A2N5TWC1_9BASI</name>